<dbReference type="InterPro" id="IPR053181">
    <property type="entry name" value="EcdB-like_regulator"/>
</dbReference>
<dbReference type="CDD" id="cd00067">
    <property type="entry name" value="GAL4"/>
    <property type="match status" value="1"/>
</dbReference>
<dbReference type="PANTHER" id="PTHR47785:SF5">
    <property type="entry name" value="ZN(II)2CYS6 TRANSCRIPTION FACTOR (EUROFUNG)"/>
    <property type="match status" value="1"/>
</dbReference>
<dbReference type="SMART" id="SM00066">
    <property type="entry name" value="GAL4"/>
    <property type="match status" value="1"/>
</dbReference>
<dbReference type="GO" id="GO:0008270">
    <property type="term" value="F:zinc ion binding"/>
    <property type="evidence" value="ECO:0007669"/>
    <property type="project" value="InterPro"/>
</dbReference>
<dbReference type="GO" id="GO:0000981">
    <property type="term" value="F:DNA-binding transcription factor activity, RNA polymerase II-specific"/>
    <property type="evidence" value="ECO:0007669"/>
    <property type="project" value="InterPro"/>
</dbReference>
<keyword evidence="3" id="KW-0804">Transcription</keyword>
<dbReference type="PROSITE" id="PS00463">
    <property type="entry name" value="ZN2_CY6_FUNGAL_1"/>
    <property type="match status" value="1"/>
</dbReference>
<evidence type="ECO:0000256" key="2">
    <source>
        <dbReference type="ARBA" id="ARBA00023125"/>
    </source>
</evidence>
<evidence type="ECO:0000256" key="3">
    <source>
        <dbReference type="ARBA" id="ARBA00023163"/>
    </source>
</evidence>
<proteinExistence type="predicted"/>
<dbReference type="Gene3D" id="4.10.240.10">
    <property type="entry name" value="Zn(2)-C6 fungal-type DNA-binding domain"/>
    <property type="match status" value="1"/>
</dbReference>
<dbReference type="GO" id="GO:0003677">
    <property type="term" value="F:DNA binding"/>
    <property type="evidence" value="ECO:0007669"/>
    <property type="project" value="UniProtKB-KW"/>
</dbReference>
<keyword evidence="8" id="KW-1185">Reference proteome</keyword>
<evidence type="ECO:0000256" key="5">
    <source>
        <dbReference type="SAM" id="MobiDB-lite"/>
    </source>
</evidence>
<dbReference type="AlphaFoldDB" id="A0AAD6G088"/>
<dbReference type="PANTHER" id="PTHR47785">
    <property type="entry name" value="ZN(II)2CYS6 TRANSCRIPTION FACTOR (EUROFUNG)-RELATED-RELATED"/>
    <property type="match status" value="1"/>
</dbReference>
<keyword evidence="2" id="KW-0238">DNA-binding</keyword>
<keyword evidence="1" id="KW-0805">Transcription regulation</keyword>
<name>A0AAD6G088_9EURO</name>
<gene>
    <name evidence="7" type="ORF">N7458_007356</name>
</gene>
<dbReference type="CDD" id="cd12148">
    <property type="entry name" value="fungal_TF_MHR"/>
    <property type="match status" value="1"/>
</dbReference>
<dbReference type="Proteomes" id="UP001213681">
    <property type="component" value="Unassembled WGS sequence"/>
</dbReference>
<organism evidence="7 8">
    <name type="scientific">Penicillium daleae</name>
    <dbReference type="NCBI Taxonomy" id="63821"/>
    <lineage>
        <taxon>Eukaryota</taxon>
        <taxon>Fungi</taxon>
        <taxon>Dikarya</taxon>
        <taxon>Ascomycota</taxon>
        <taxon>Pezizomycotina</taxon>
        <taxon>Eurotiomycetes</taxon>
        <taxon>Eurotiomycetidae</taxon>
        <taxon>Eurotiales</taxon>
        <taxon>Aspergillaceae</taxon>
        <taxon>Penicillium</taxon>
    </lineage>
</organism>
<dbReference type="SUPFAM" id="SSF57701">
    <property type="entry name" value="Zn2/Cys6 DNA-binding domain"/>
    <property type="match status" value="1"/>
</dbReference>
<sequence>MAESIQRRKRPVPPSTQAMSYPRKRAVTACQLCRRRKTKCDNVRPSCGFCANLDVSCIYQAPETDYSSFDPAALVLLEKMDYMISLVEKNNPDPLGDSGLPPTSDRSQSRSSVVGAWAANEESREIPSRCNISCRILEWPIFDDVQFDRAPDTLFTGHAKASQQQGNPRSQGIIEDHIPSYVDRFLTNVHTKNPVVDHTLLSKHVRDIAEDGLGWDGLTSITLMACALGIISQPFQRIPVTQLDSVKTDLPLANVYYTAARKRIGLLDTTSLLYIQTTFLSGVYEMYTLRPLAAWHSFHTACSSMQLYFKTRDPLESSVTQGLEQRLQWSCFKSEREIRTEINLISLKASNWDLTEEFPMPPHEDGEPPTVFPLEESWYYYLTDISQRRILDRILNSFYAHESDRQWLQASSDEMTRIALELDRQVAMAEANLPPWLQFSQELGDRELPYFIHRRLLHMQDCLYKPFLFRVVHSHQAQPQVVVDLAQRCVETCRKNILESAIQHRHHGSWFVARGAFRCAMAMVAAAKSGKLAMPNGWFACVDTALTVIDFWGQEAADLRPLGHILRAVYSCTRSQMEKEETRHL</sequence>
<dbReference type="RefSeq" id="XP_056763564.1">
    <property type="nucleotide sequence ID" value="XM_056910738.1"/>
</dbReference>
<reference evidence="7" key="1">
    <citation type="submission" date="2022-12" db="EMBL/GenBank/DDBJ databases">
        <authorList>
            <person name="Petersen C."/>
        </authorList>
    </citation>
    <scope>NUCLEOTIDE SEQUENCE</scope>
    <source>
        <strain evidence="7">IBT 16125</strain>
    </source>
</reference>
<dbReference type="InterPro" id="IPR036864">
    <property type="entry name" value="Zn2-C6_fun-type_DNA-bd_sf"/>
</dbReference>
<evidence type="ECO:0000259" key="6">
    <source>
        <dbReference type="PROSITE" id="PS50048"/>
    </source>
</evidence>
<keyword evidence="4" id="KW-0539">Nucleus</keyword>
<dbReference type="InterPro" id="IPR001138">
    <property type="entry name" value="Zn2Cys6_DnaBD"/>
</dbReference>
<dbReference type="GeneID" id="81600981"/>
<evidence type="ECO:0000256" key="1">
    <source>
        <dbReference type="ARBA" id="ARBA00023015"/>
    </source>
</evidence>
<evidence type="ECO:0000313" key="7">
    <source>
        <dbReference type="EMBL" id="KAJ5443484.1"/>
    </source>
</evidence>
<feature type="domain" description="Zn(2)-C6 fungal-type" evidence="6">
    <location>
        <begin position="29"/>
        <end position="59"/>
    </location>
</feature>
<evidence type="ECO:0000313" key="8">
    <source>
        <dbReference type="Proteomes" id="UP001213681"/>
    </source>
</evidence>
<comment type="caution">
    <text evidence="7">The sequence shown here is derived from an EMBL/GenBank/DDBJ whole genome shotgun (WGS) entry which is preliminary data.</text>
</comment>
<dbReference type="Pfam" id="PF00172">
    <property type="entry name" value="Zn_clus"/>
    <property type="match status" value="1"/>
</dbReference>
<dbReference type="EMBL" id="JAPVEA010000007">
    <property type="protein sequence ID" value="KAJ5443484.1"/>
    <property type="molecule type" value="Genomic_DNA"/>
</dbReference>
<dbReference type="PROSITE" id="PS50048">
    <property type="entry name" value="ZN2_CY6_FUNGAL_2"/>
    <property type="match status" value="1"/>
</dbReference>
<feature type="region of interest" description="Disordered" evidence="5">
    <location>
        <begin position="1"/>
        <end position="20"/>
    </location>
</feature>
<feature type="region of interest" description="Disordered" evidence="5">
    <location>
        <begin position="92"/>
        <end position="118"/>
    </location>
</feature>
<reference evidence="7" key="2">
    <citation type="journal article" date="2023" name="IMA Fungus">
        <title>Comparative genomic study of the Penicillium genus elucidates a diverse pangenome and 15 lateral gene transfer events.</title>
        <authorList>
            <person name="Petersen C."/>
            <person name="Sorensen T."/>
            <person name="Nielsen M.R."/>
            <person name="Sondergaard T.E."/>
            <person name="Sorensen J.L."/>
            <person name="Fitzpatrick D.A."/>
            <person name="Frisvad J.C."/>
            <person name="Nielsen K.L."/>
        </authorList>
    </citation>
    <scope>NUCLEOTIDE SEQUENCE</scope>
    <source>
        <strain evidence="7">IBT 16125</strain>
    </source>
</reference>
<evidence type="ECO:0000256" key="4">
    <source>
        <dbReference type="ARBA" id="ARBA00023242"/>
    </source>
</evidence>
<protein>
    <recommendedName>
        <fullName evidence="6">Zn(2)-C6 fungal-type domain-containing protein</fullName>
    </recommendedName>
</protein>
<accession>A0AAD6G088</accession>